<name>A0A8J5GYM9_ZINOF</name>
<evidence type="ECO:0000313" key="2">
    <source>
        <dbReference type="Proteomes" id="UP000734854"/>
    </source>
</evidence>
<gene>
    <name evidence="1" type="ORF">ZIOFF_026111</name>
</gene>
<keyword evidence="2" id="KW-1185">Reference proteome</keyword>
<protein>
    <submittedName>
        <fullName evidence="1">Uncharacterized protein</fullName>
    </submittedName>
</protein>
<sequence>MLDNLISPKYVWHVPTGNRLRAAMGYKALLWTSIGSYGALRQRKRGSAGLLYAYYEARYRYRDLSERIVFSRAPQKGRNSYFLFSLILGDDLYKVLKVLTKSV</sequence>
<proteinExistence type="predicted"/>
<organism evidence="1 2">
    <name type="scientific">Zingiber officinale</name>
    <name type="common">Ginger</name>
    <name type="synonym">Amomum zingiber</name>
    <dbReference type="NCBI Taxonomy" id="94328"/>
    <lineage>
        <taxon>Eukaryota</taxon>
        <taxon>Viridiplantae</taxon>
        <taxon>Streptophyta</taxon>
        <taxon>Embryophyta</taxon>
        <taxon>Tracheophyta</taxon>
        <taxon>Spermatophyta</taxon>
        <taxon>Magnoliopsida</taxon>
        <taxon>Liliopsida</taxon>
        <taxon>Zingiberales</taxon>
        <taxon>Zingiberaceae</taxon>
        <taxon>Zingiber</taxon>
    </lineage>
</organism>
<comment type="caution">
    <text evidence="1">The sequence shown here is derived from an EMBL/GenBank/DDBJ whole genome shotgun (WGS) entry which is preliminary data.</text>
</comment>
<evidence type="ECO:0000313" key="1">
    <source>
        <dbReference type="EMBL" id="KAG6515682.1"/>
    </source>
</evidence>
<dbReference type="Proteomes" id="UP000734854">
    <property type="component" value="Unassembled WGS sequence"/>
</dbReference>
<dbReference type="AlphaFoldDB" id="A0A8J5GYM9"/>
<accession>A0A8J5GYM9</accession>
<reference evidence="1 2" key="1">
    <citation type="submission" date="2020-08" db="EMBL/GenBank/DDBJ databases">
        <title>Plant Genome Project.</title>
        <authorList>
            <person name="Zhang R.-G."/>
        </authorList>
    </citation>
    <scope>NUCLEOTIDE SEQUENCE [LARGE SCALE GENOMIC DNA]</scope>
    <source>
        <tissue evidence="1">Rhizome</tissue>
    </source>
</reference>
<dbReference type="EMBL" id="JACMSC010000007">
    <property type="protein sequence ID" value="KAG6515682.1"/>
    <property type="molecule type" value="Genomic_DNA"/>
</dbReference>